<evidence type="ECO:0000313" key="8">
    <source>
        <dbReference type="Proteomes" id="UP000653578"/>
    </source>
</evidence>
<dbReference type="Pfam" id="PF00355">
    <property type="entry name" value="Rieske"/>
    <property type="match status" value="1"/>
</dbReference>
<dbReference type="Proteomes" id="UP000653578">
    <property type="component" value="Unassembled WGS sequence"/>
</dbReference>
<keyword evidence="3" id="KW-0408">Iron</keyword>
<dbReference type="PROSITE" id="PS51296">
    <property type="entry name" value="RIESKE"/>
    <property type="match status" value="1"/>
</dbReference>
<dbReference type="InterPro" id="IPR036922">
    <property type="entry name" value="Rieske_2Fe-2S_sf"/>
</dbReference>
<organism evidence="7 8">
    <name type="scientific">Paenibacillus plantarum</name>
    <dbReference type="NCBI Taxonomy" id="2654975"/>
    <lineage>
        <taxon>Bacteria</taxon>
        <taxon>Bacillati</taxon>
        <taxon>Bacillota</taxon>
        <taxon>Bacilli</taxon>
        <taxon>Bacillales</taxon>
        <taxon>Paenibacillaceae</taxon>
        <taxon>Paenibacillus</taxon>
    </lineage>
</organism>
<accession>A0ABX1XI56</accession>
<sequence length="181" mass="19935">MTAHLPRKITRRAFLSTSSKVVLGVSGVLLGDTALFYYGAVHGKKLDNPDTRKIPSSFVKVGAVEQLHAITGYEKVFYTATIEDAWVKTPKQGFVYVTKDERGALVILSPACTHLGCSVEPATEAQRSRKKELFFWCPCHGAEFDIVGTSVGMGLPELERYKPLLIEGDVYVDISTPEKRA</sequence>
<reference evidence="7 8" key="1">
    <citation type="submission" date="2019-10" db="EMBL/GenBank/DDBJ databases">
        <title>Description of Paenibacillus humi sp. nov.</title>
        <authorList>
            <person name="Carlier A."/>
            <person name="Qi S."/>
        </authorList>
    </citation>
    <scope>NUCLEOTIDE SEQUENCE [LARGE SCALE GENOMIC DNA]</scope>
    <source>
        <strain evidence="7 8">LMG 31461</strain>
    </source>
</reference>
<evidence type="ECO:0000256" key="3">
    <source>
        <dbReference type="ARBA" id="ARBA00023004"/>
    </source>
</evidence>
<keyword evidence="2" id="KW-0479">Metal-binding</keyword>
<dbReference type="RefSeq" id="WP_171634686.1">
    <property type="nucleotide sequence ID" value="NZ_WHNY01000074.1"/>
</dbReference>
<evidence type="ECO:0000313" key="7">
    <source>
        <dbReference type="EMBL" id="NOU67761.1"/>
    </source>
</evidence>
<dbReference type="SUPFAM" id="SSF50022">
    <property type="entry name" value="ISP domain"/>
    <property type="match status" value="1"/>
</dbReference>
<keyword evidence="4" id="KW-0411">Iron-sulfur</keyword>
<evidence type="ECO:0000259" key="6">
    <source>
        <dbReference type="PROSITE" id="PS51296"/>
    </source>
</evidence>
<keyword evidence="5" id="KW-0812">Transmembrane</keyword>
<proteinExistence type="predicted"/>
<evidence type="ECO:0000256" key="5">
    <source>
        <dbReference type="SAM" id="Phobius"/>
    </source>
</evidence>
<evidence type="ECO:0000256" key="4">
    <source>
        <dbReference type="ARBA" id="ARBA00023014"/>
    </source>
</evidence>
<gene>
    <name evidence="7" type="ORF">GC096_27425</name>
</gene>
<feature type="transmembrane region" description="Helical" evidence="5">
    <location>
        <begin position="21"/>
        <end position="40"/>
    </location>
</feature>
<feature type="domain" description="Rieske" evidence="6">
    <location>
        <begin position="95"/>
        <end position="172"/>
    </location>
</feature>
<name>A0ABX1XI56_9BACL</name>
<comment type="caution">
    <text evidence="7">The sequence shown here is derived from an EMBL/GenBank/DDBJ whole genome shotgun (WGS) entry which is preliminary data.</text>
</comment>
<dbReference type="InterPro" id="IPR017941">
    <property type="entry name" value="Rieske_2Fe-2S"/>
</dbReference>
<evidence type="ECO:0000256" key="1">
    <source>
        <dbReference type="ARBA" id="ARBA00022714"/>
    </source>
</evidence>
<dbReference type="Gene3D" id="2.102.10.10">
    <property type="entry name" value="Rieske [2Fe-2S] iron-sulphur domain"/>
    <property type="match status" value="1"/>
</dbReference>
<evidence type="ECO:0000256" key="2">
    <source>
        <dbReference type="ARBA" id="ARBA00022723"/>
    </source>
</evidence>
<keyword evidence="1" id="KW-0001">2Fe-2S</keyword>
<keyword evidence="8" id="KW-1185">Reference proteome</keyword>
<keyword evidence="5" id="KW-1133">Transmembrane helix</keyword>
<keyword evidence="5" id="KW-0472">Membrane</keyword>
<dbReference type="EMBL" id="WHNY01000074">
    <property type="protein sequence ID" value="NOU67761.1"/>
    <property type="molecule type" value="Genomic_DNA"/>
</dbReference>
<protein>
    <submittedName>
        <fullName evidence="7">Rieske 2Fe-2S domain-containing protein</fullName>
    </submittedName>
</protein>